<sequence length="178" mass="18687">MRAFRKVLAVLFLMAGIVVCGVFAAERAGVPLGHIDRVLDTPAGHVASLACAAIAGLGILVVAIMTLAERPEITCVHPAGNPDIEVSLTALASAARRAAPGEDDVLIESVEGRVAGKGRDEVRLTVEVIAFTDQGLDALARRMQRRVETACEALLGTPGVVARIRFLPSKTTIVTKEV</sequence>
<evidence type="ECO:0000313" key="4">
    <source>
        <dbReference type="Proteomes" id="UP001168435"/>
    </source>
</evidence>
<proteinExistence type="predicted"/>
<reference evidence="3" key="1">
    <citation type="submission" date="2023-06" db="EMBL/GenBank/DDBJ databases">
        <authorList>
            <person name="Zeman M."/>
            <person name="Kubasova T."/>
            <person name="Jahodarova E."/>
            <person name="Nykrynova M."/>
            <person name="Rychlik I."/>
        </authorList>
    </citation>
    <scope>NUCLEOTIDE SEQUENCE</scope>
    <source>
        <strain evidence="3">15_COKtk</strain>
        <strain evidence="2">176_SSukc20</strain>
    </source>
</reference>
<dbReference type="Proteomes" id="UP001168505">
    <property type="component" value="Unassembled WGS sequence"/>
</dbReference>
<evidence type="ECO:0000313" key="2">
    <source>
        <dbReference type="EMBL" id="MDN0064559.1"/>
    </source>
</evidence>
<keyword evidence="1" id="KW-0472">Membrane</keyword>
<feature type="transmembrane region" description="Helical" evidence="1">
    <location>
        <begin position="43"/>
        <end position="68"/>
    </location>
</feature>
<reference evidence="3" key="2">
    <citation type="submission" date="2023-08" db="EMBL/GenBank/DDBJ databases">
        <title>Identification and characterization of horizontal gene transfer across gut microbiota members of farm animals based on homology search.</title>
        <authorList>
            <person name="Schwarzerova J."/>
            <person name="Nykrynova M."/>
            <person name="Jureckova K."/>
            <person name="Cejkova D."/>
            <person name="Rychlik I."/>
        </authorList>
    </citation>
    <scope>NUCLEOTIDE SEQUENCE</scope>
    <source>
        <strain evidence="3">15_COKtk</strain>
        <strain evidence="2">176_SSukc20</strain>
    </source>
</reference>
<evidence type="ECO:0000313" key="3">
    <source>
        <dbReference type="EMBL" id="MDN0070379.1"/>
    </source>
</evidence>
<evidence type="ECO:0008006" key="6">
    <source>
        <dbReference type="Google" id="ProtNLM"/>
    </source>
</evidence>
<evidence type="ECO:0000313" key="5">
    <source>
        <dbReference type="Proteomes" id="UP001168505"/>
    </source>
</evidence>
<protein>
    <recommendedName>
        <fullName evidence="6">Alkaline shock response membrane anchor protein AmaP</fullName>
    </recommendedName>
</protein>
<accession>A0AAW7JS92</accession>
<dbReference type="Proteomes" id="UP001168435">
    <property type="component" value="Unassembled WGS sequence"/>
</dbReference>
<dbReference type="AlphaFoldDB" id="A0AAW7JS92"/>
<gene>
    <name evidence="2" type="ORF">QVN30_09610</name>
    <name evidence="3" type="ORF">QVN40_11800</name>
</gene>
<keyword evidence="1" id="KW-0812">Transmembrane</keyword>
<evidence type="ECO:0000256" key="1">
    <source>
        <dbReference type="SAM" id="Phobius"/>
    </source>
</evidence>
<dbReference type="EMBL" id="JAUEIQ010000010">
    <property type="protein sequence ID" value="MDN0064559.1"/>
    <property type="molecule type" value="Genomic_DNA"/>
</dbReference>
<dbReference type="EMBL" id="JAUEIR010000014">
    <property type="protein sequence ID" value="MDN0070379.1"/>
    <property type="molecule type" value="Genomic_DNA"/>
</dbReference>
<keyword evidence="1" id="KW-1133">Transmembrane helix</keyword>
<dbReference type="RefSeq" id="WP_289827781.1">
    <property type="nucleotide sequence ID" value="NZ_JAUEIQ010000010.1"/>
</dbReference>
<comment type="caution">
    <text evidence="3">The sequence shown here is derived from an EMBL/GenBank/DDBJ whole genome shotgun (WGS) entry which is preliminary data.</text>
</comment>
<keyword evidence="4" id="KW-1185">Reference proteome</keyword>
<name>A0AAW7JS92_9ACTN</name>
<organism evidence="3 5">
    <name type="scientific">Collinsella ihumii</name>
    <dbReference type="NCBI Taxonomy" id="1720204"/>
    <lineage>
        <taxon>Bacteria</taxon>
        <taxon>Bacillati</taxon>
        <taxon>Actinomycetota</taxon>
        <taxon>Coriobacteriia</taxon>
        <taxon>Coriobacteriales</taxon>
        <taxon>Coriobacteriaceae</taxon>
        <taxon>Collinsella</taxon>
    </lineage>
</organism>